<proteinExistence type="predicted"/>
<accession>A0A0A9BJC3</accession>
<reference evidence="1" key="1">
    <citation type="submission" date="2014-09" db="EMBL/GenBank/DDBJ databases">
        <authorList>
            <person name="Magalhaes I.L.F."/>
            <person name="Oliveira U."/>
            <person name="Santos F.R."/>
            <person name="Vidigal T.H.D.A."/>
            <person name="Brescovit A.D."/>
            <person name="Santos A.J."/>
        </authorList>
    </citation>
    <scope>NUCLEOTIDE SEQUENCE</scope>
    <source>
        <tissue evidence="1">Shoot tissue taken approximately 20 cm above the soil surface</tissue>
    </source>
</reference>
<name>A0A0A9BJC3_ARUDO</name>
<sequence>MRGADLPHYLDNAVENNQINLKIIKENCKMDEWDAFLY</sequence>
<reference evidence="1" key="2">
    <citation type="journal article" date="2015" name="Data Brief">
        <title>Shoot transcriptome of the giant reed, Arundo donax.</title>
        <authorList>
            <person name="Barrero R.A."/>
            <person name="Guerrero F.D."/>
            <person name="Moolhuijzen P."/>
            <person name="Goolsby J.A."/>
            <person name="Tidwell J."/>
            <person name="Bellgard S.E."/>
            <person name="Bellgard M.I."/>
        </authorList>
    </citation>
    <scope>NUCLEOTIDE SEQUENCE</scope>
    <source>
        <tissue evidence="1">Shoot tissue taken approximately 20 cm above the soil surface</tissue>
    </source>
</reference>
<protein>
    <submittedName>
        <fullName evidence="1">Uncharacterized protein</fullName>
    </submittedName>
</protein>
<organism evidence="1">
    <name type="scientific">Arundo donax</name>
    <name type="common">Giant reed</name>
    <name type="synonym">Donax arundinaceus</name>
    <dbReference type="NCBI Taxonomy" id="35708"/>
    <lineage>
        <taxon>Eukaryota</taxon>
        <taxon>Viridiplantae</taxon>
        <taxon>Streptophyta</taxon>
        <taxon>Embryophyta</taxon>
        <taxon>Tracheophyta</taxon>
        <taxon>Spermatophyta</taxon>
        <taxon>Magnoliopsida</taxon>
        <taxon>Liliopsida</taxon>
        <taxon>Poales</taxon>
        <taxon>Poaceae</taxon>
        <taxon>PACMAD clade</taxon>
        <taxon>Arundinoideae</taxon>
        <taxon>Arundineae</taxon>
        <taxon>Arundo</taxon>
    </lineage>
</organism>
<dbReference type="EMBL" id="GBRH01236575">
    <property type="protein sequence ID" value="JAD61320.1"/>
    <property type="molecule type" value="Transcribed_RNA"/>
</dbReference>
<dbReference type="AlphaFoldDB" id="A0A0A9BJC3"/>
<evidence type="ECO:0000313" key="1">
    <source>
        <dbReference type="EMBL" id="JAD61320.1"/>
    </source>
</evidence>